<feature type="domain" description="Beta-ketoacyl-[acyl-carrier-protein] synthase III C-terminal" evidence="3">
    <location>
        <begin position="257"/>
        <end position="347"/>
    </location>
</feature>
<dbReference type="PANTHER" id="PTHR34069">
    <property type="entry name" value="3-OXOACYL-[ACYL-CARRIER-PROTEIN] SYNTHASE 3"/>
    <property type="match status" value="1"/>
</dbReference>
<dbReference type="InterPro" id="IPR016039">
    <property type="entry name" value="Thiolase-like"/>
</dbReference>
<dbReference type="InterPro" id="IPR013751">
    <property type="entry name" value="ACP_syn_III_N"/>
</dbReference>
<evidence type="ECO:0000259" key="3">
    <source>
        <dbReference type="Pfam" id="PF08541"/>
    </source>
</evidence>
<dbReference type="CDD" id="cd00827">
    <property type="entry name" value="init_cond_enzymes"/>
    <property type="match status" value="1"/>
</dbReference>
<gene>
    <name evidence="5" type="ORF">ACFPCV_00135</name>
</gene>
<evidence type="ECO:0000256" key="1">
    <source>
        <dbReference type="ARBA" id="ARBA00022679"/>
    </source>
</evidence>
<evidence type="ECO:0000313" key="6">
    <source>
        <dbReference type="Proteomes" id="UP001595859"/>
    </source>
</evidence>
<dbReference type="Pfam" id="PF08545">
    <property type="entry name" value="ACP_syn_III"/>
    <property type="match status" value="1"/>
</dbReference>
<dbReference type="EMBL" id="JBHSIS010000002">
    <property type="protein sequence ID" value="MFC4851890.1"/>
    <property type="molecule type" value="Genomic_DNA"/>
</dbReference>
<keyword evidence="2" id="KW-0012">Acyltransferase</keyword>
<organism evidence="5 6">
    <name type="scientific">Actinophytocola glycyrrhizae</name>
    <dbReference type="NCBI Taxonomy" id="2044873"/>
    <lineage>
        <taxon>Bacteria</taxon>
        <taxon>Bacillati</taxon>
        <taxon>Actinomycetota</taxon>
        <taxon>Actinomycetes</taxon>
        <taxon>Pseudonocardiales</taxon>
        <taxon>Pseudonocardiaceae</taxon>
    </lineage>
</organism>
<evidence type="ECO:0000259" key="4">
    <source>
        <dbReference type="Pfam" id="PF08545"/>
    </source>
</evidence>
<keyword evidence="1" id="KW-0808">Transferase</keyword>
<proteinExistence type="predicted"/>
<name>A0ABV9RU44_9PSEU</name>
<dbReference type="PANTHER" id="PTHR34069:SF2">
    <property type="entry name" value="BETA-KETOACYL-[ACYL-CARRIER-PROTEIN] SYNTHASE III"/>
    <property type="match status" value="1"/>
</dbReference>
<dbReference type="Proteomes" id="UP001595859">
    <property type="component" value="Unassembled WGS sequence"/>
</dbReference>
<dbReference type="RefSeq" id="WP_378053103.1">
    <property type="nucleotide sequence ID" value="NZ_JBHSIS010000002.1"/>
</dbReference>
<sequence length="355" mass="37426">MTGTTGTSTRVEGVHLAGIGAFVPNVVSVRSAARRGLVDEDTATRSGISGVAVAGDLPATEMAVRAGAEAIKNSGLAGADIRLLLYAGVWHQGPDGWGPQYFVQRELLGDDVLAVEVRQGCNGFFTALELAVPYLGAAAENTAALIVASDNFGTPLIDRWQLGNGLAYLGDGASAVAVSRAPGPVELRSLCSASYSEMEGAHRSGLPLFPPGVTVGTSVDFRSRAESFRDAAISGGWWMRFLAGHNARITQCADRALEEAGVERAGVKYVLTHGMPRQSAISYLRLLGFPFDRSAWEFNRTIGHLGASDHFVTLHHLLAEGVLVEGDHVLLSGYSPGLTYKSAVLRITGRAPVRG</sequence>
<evidence type="ECO:0000313" key="5">
    <source>
        <dbReference type="EMBL" id="MFC4851890.1"/>
    </source>
</evidence>
<dbReference type="Pfam" id="PF08541">
    <property type="entry name" value="ACP_syn_III_C"/>
    <property type="match status" value="1"/>
</dbReference>
<dbReference type="SUPFAM" id="SSF53901">
    <property type="entry name" value="Thiolase-like"/>
    <property type="match status" value="1"/>
</dbReference>
<accession>A0ABV9RU44</accession>
<feature type="domain" description="Beta-ketoacyl-[acyl-carrier-protein] synthase III N-terminal" evidence="4">
    <location>
        <begin position="116"/>
        <end position="181"/>
    </location>
</feature>
<protein>
    <submittedName>
        <fullName evidence="5">Ketoacyl-ACP synthase III family protein</fullName>
    </submittedName>
</protein>
<reference evidence="6" key="1">
    <citation type="journal article" date="2019" name="Int. J. Syst. Evol. Microbiol.">
        <title>The Global Catalogue of Microorganisms (GCM) 10K type strain sequencing project: providing services to taxonomists for standard genome sequencing and annotation.</title>
        <authorList>
            <consortium name="The Broad Institute Genomics Platform"/>
            <consortium name="The Broad Institute Genome Sequencing Center for Infectious Disease"/>
            <person name="Wu L."/>
            <person name="Ma J."/>
        </authorList>
    </citation>
    <scope>NUCLEOTIDE SEQUENCE [LARGE SCALE GENOMIC DNA]</scope>
    <source>
        <strain evidence="6">ZS-22-S1</strain>
    </source>
</reference>
<dbReference type="InterPro" id="IPR013747">
    <property type="entry name" value="ACP_syn_III_C"/>
</dbReference>
<keyword evidence="6" id="KW-1185">Reference proteome</keyword>
<dbReference type="Gene3D" id="3.40.47.10">
    <property type="match status" value="2"/>
</dbReference>
<comment type="caution">
    <text evidence="5">The sequence shown here is derived from an EMBL/GenBank/DDBJ whole genome shotgun (WGS) entry which is preliminary data.</text>
</comment>
<evidence type="ECO:0000256" key="2">
    <source>
        <dbReference type="ARBA" id="ARBA00023315"/>
    </source>
</evidence>